<protein>
    <recommendedName>
        <fullName evidence="3">BAG domain-containing protein</fullName>
    </recommendedName>
</protein>
<comment type="caution">
    <text evidence="4">The sequence shown here is derived from an EMBL/GenBank/DDBJ whole genome shotgun (WGS) entry which is preliminary data.</text>
</comment>
<dbReference type="InterPro" id="IPR029071">
    <property type="entry name" value="Ubiquitin-like_domsf"/>
</dbReference>
<dbReference type="GO" id="GO:0050821">
    <property type="term" value="P:protein stabilization"/>
    <property type="evidence" value="ECO:0007669"/>
    <property type="project" value="TreeGrafter"/>
</dbReference>
<dbReference type="Gene3D" id="1.20.58.120">
    <property type="entry name" value="BAG domain"/>
    <property type="match status" value="1"/>
</dbReference>
<dbReference type="Proteomes" id="UP001373714">
    <property type="component" value="Unassembled WGS sequence"/>
</dbReference>
<evidence type="ECO:0000313" key="5">
    <source>
        <dbReference type="Proteomes" id="UP001373714"/>
    </source>
</evidence>
<dbReference type="Gene3D" id="3.10.20.90">
    <property type="entry name" value="Phosphatidylinositol 3-kinase Catalytic Subunit, Chain A, domain 1"/>
    <property type="match status" value="1"/>
</dbReference>
<name>A0AAV9VQA4_9PEZI</name>
<dbReference type="SMART" id="SM00264">
    <property type="entry name" value="BAG"/>
    <property type="match status" value="1"/>
</dbReference>
<dbReference type="PANTHER" id="PTHR12329">
    <property type="entry name" value="BCL2-ASSOCIATED ATHANOGENE"/>
    <property type="match status" value="1"/>
</dbReference>
<dbReference type="EMBL" id="JAVHNS010000001">
    <property type="protein sequence ID" value="KAK6363607.1"/>
    <property type="molecule type" value="Genomic_DNA"/>
</dbReference>
<evidence type="ECO:0000256" key="1">
    <source>
        <dbReference type="ARBA" id="ARBA00023186"/>
    </source>
</evidence>
<proteinExistence type="predicted"/>
<dbReference type="PANTHER" id="PTHR12329:SF16">
    <property type="entry name" value="BAG FAMILY MOLECULAR CHAPERONE REGULATOR 1"/>
    <property type="match status" value="1"/>
</dbReference>
<evidence type="ECO:0000256" key="2">
    <source>
        <dbReference type="SAM" id="MobiDB-lite"/>
    </source>
</evidence>
<sequence>MKRFLKSVTGSSLFDDDESRTEDTVYVQQGAKTYTINFPKGDLDSKTIVKDLRIAVLDALGLAHDHSIKLLFSGSHLKDDEALLRDFKVKHGAKILCMASKSKLAPPPSGSSRPSARSTPEPPKKKIIPPMEKIELVRKHITETVLPLVEAFETNTPEDAAKRKDEHHRLSETVLGEMLKLDSVDVDGDDGAEVRKKRKVMVKELHSILERLDKVDKQA</sequence>
<organism evidence="4 5">
    <name type="scientific">Orbilia blumenaviensis</name>
    <dbReference type="NCBI Taxonomy" id="1796055"/>
    <lineage>
        <taxon>Eukaryota</taxon>
        <taxon>Fungi</taxon>
        <taxon>Dikarya</taxon>
        <taxon>Ascomycota</taxon>
        <taxon>Pezizomycotina</taxon>
        <taxon>Orbiliomycetes</taxon>
        <taxon>Orbiliales</taxon>
        <taxon>Orbiliaceae</taxon>
        <taxon>Orbilia</taxon>
    </lineage>
</organism>
<dbReference type="PROSITE" id="PS51035">
    <property type="entry name" value="BAG"/>
    <property type="match status" value="1"/>
</dbReference>
<feature type="region of interest" description="Disordered" evidence="2">
    <location>
        <begin position="100"/>
        <end position="127"/>
    </location>
</feature>
<dbReference type="GO" id="GO:0005634">
    <property type="term" value="C:nucleus"/>
    <property type="evidence" value="ECO:0007669"/>
    <property type="project" value="TreeGrafter"/>
</dbReference>
<dbReference type="SUPFAM" id="SSF54236">
    <property type="entry name" value="Ubiquitin-like"/>
    <property type="match status" value="1"/>
</dbReference>
<dbReference type="InterPro" id="IPR036533">
    <property type="entry name" value="BAG_dom_sf"/>
</dbReference>
<dbReference type="GO" id="GO:0051087">
    <property type="term" value="F:protein-folding chaperone binding"/>
    <property type="evidence" value="ECO:0007669"/>
    <property type="project" value="InterPro"/>
</dbReference>
<dbReference type="Pfam" id="PF02179">
    <property type="entry name" value="BAG"/>
    <property type="match status" value="1"/>
</dbReference>
<dbReference type="AlphaFoldDB" id="A0AAV9VQA4"/>
<evidence type="ECO:0000259" key="3">
    <source>
        <dbReference type="PROSITE" id="PS51035"/>
    </source>
</evidence>
<feature type="domain" description="BAG" evidence="3">
    <location>
        <begin position="133"/>
        <end position="216"/>
    </location>
</feature>
<evidence type="ECO:0000313" key="4">
    <source>
        <dbReference type="EMBL" id="KAK6363607.1"/>
    </source>
</evidence>
<dbReference type="InterPro" id="IPR003103">
    <property type="entry name" value="BAG_domain"/>
</dbReference>
<keyword evidence="1" id="KW-0143">Chaperone</keyword>
<dbReference type="GO" id="GO:0000774">
    <property type="term" value="F:adenyl-nucleotide exchange factor activity"/>
    <property type="evidence" value="ECO:0007669"/>
    <property type="project" value="TreeGrafter"/>
</dbReference>
<accession>A0AAV9VQA4</accession>
<gene>
    <name evidence="4" type="ORF">TWF730_001031</name>
</gene>
<dbReference type="InterPro" id="IPR039773">
    <property type="entry name" value="BAG_chaperone_regulator"/>
</dbReference>
<dbReference type="GO" id="GO:0005829">
    <property type="term" value="C:cytosol"/>
    <property type="evidence" value="ECO:0007669"/>
    <property type="project" value="TreeGrafter"/>
</dbReference>
<reference evidence="4 5" key="1">
    <citation type="submission" date="2019-10" db="EMBL/GenBank/DDBJ databases">
        <authorList>
            <person name="Palmer J.M."/>
        </authorList>
    </citation>
    <scope>NUCLEOTIDE SEQUENCE [LARGE SCALE GENOMIC DNA]</scope>
    <source>
        <strain evidence="4 5">TWF730</strain>
    </source>
</reference>
<feature type="compositionally biased region" description="Low complexity" evidence="2">
    <location>
        <begin position="110"/>
        <end position="119"/>
    </location>
</feature>
<dbReference type="GO" id="GO:0016020">
    <property type="term" value="C:membrane"/>
    <property type="evidence" value="ECO:0007669"/>
    <property type="project" value="TreeGrafter"/>
</dbReference>
<keyword evidence="5" id="KW-1185">Reference proteome</keyword>
<dbReference type="SUPFAM" id="SSF63491">
    <property type="entry name" value="BAG domain"/>
    <property type="match status" value="1"/>
</dbReference>